<reference evidence="2 3" key="1">
    <citation type="submission" date="2019-05" db="EMBL/GenBank/DDBJ databases">
        <title>Another draft genome of Portunus trituberculatus and its Hox gene families provides insights of decapod evolution.</title>
        <authorList>
            <person name="Jeong J.-H."/>
            <person name="Song I."/>
            <person name="Kim S."/>
            <person name="Choi T."/>
            <person name="Kim D."/>
            <person name="Ryu S."/>
            <person name="Kim W."/>
        </authorList>
    </citation>
    <scope>NUCLEOTIDE SEQUENCE [LARGE SCALE GENOMIC DNA]</scope>
    <source>
        <tissue evidence="2">Muscle</tissue>
    </source>
</reference>
<dbReference type="EMBL" id="VSRR010010600">
    <property type="protein sequence ID" value="MPC52060.1"/>
    <property type="molecule type" value="Genomic_DNA"/>
</dbReference>
<protein>
    <submittedName>
        <fullName evidence="2">Uncharacterized protein</fullName>
    </submittedName>
</protein>
<feature type="region of interest" description="Disordered" evidence="1">
    <location>
        <begin position="1"/>
        <end position="64"/>
    </location>
</feature>
<dbReference type="AlphaFoldDB" id="A0A5B7FWE7"/>
<dbReference type="Proteomes" id="UP000324222">
    <property type="component" value="Unassembled WGS sequence"/>
</dbReference>
<keyword evidence="3" id="KW-1185">Reference proteome</keyword>
<organism evidence="2 3">
    <name type="scientific">Portunus trituberculatus</name>
    <name type="common">Swimming crab</name>
    <name type="synonym">Neptunus trituberculatus</name>
    <dbReference type="NCBI Taxonomy" id="210409"/>
    <lineage>
        <taxon>Eukaryota</taxon>
        <taxon>Metazoa</taxon>
        <taxon>Ecdysozoa</taxon>
        <taxon>Arthropoda</taxon>
        <taxon>Crustacea</taxon>
        <taxon>Multicrustacea</taxon>
        <taxon>Malacostraca</taxon>
        <taxon>Eumalacostraca</taxon>
        <taxon>Eucarida</taxon>
        <taxon>Decapoda</taxon>
        <taxon>Pleocyemata</taxon>
        <taxon>Brachyura</taxon>
        <taxon>Eubrachyura</taxon>
        <taxon>Portunoidea</taxon>
        <taxon>Portunidae</taxon>
        <taxon>Portuninae</taxon>
        <taxon>Portunus</taxon>
    </lineage>
</organism>
<evidence type="ECO:0000313" key="3">
    <source>
        <dbReference type="Proteomes" id="UP000324222"/>
    </source>
</evidence>
<name>A0A5B7FWE7_PORTR</name>
<sequence length="155" mass="16919">MRQQQQQQQQRRGARQPPAPARWSGTQLVRLPLRPDPSHAAASDGSARHPRRSCLAAAGPQPPSCRQTGSQALSFYLFLPHALVYHCSHPGSCLCVCVSRFFLRDPRPAHRVVTQCPGRCRAVTPRLRALATGAVSVAARRGEAGVLLSGCLRPW</sequence>
<gene>
    <name evidence="2" type="ORF">E2C01_045920</name>
</gene>
<evidence type="ECO:0000256" key="1">
    <source>
        <dbReference type="SAM" id="MobiDB-lite"/>
    </source>
</evidence>
<accession>A0A5B7FWE7</accession>
<proteinExistence type="predicted"/>
<evidence type="ECO:0000313" key="2">
    <source>
        <dbReference type="EMBL" id="MPC52060.1"/>
    </source>
</evidence>
<feature type="compositionally biased region" description="Low complexity" evidence="1">
    <location>
        <begin position="1"/>
        <end position="11"/>
    </location>
</feature>
<comment type="caution">
    <text evidence="2">The sequence shown here is derived from an EMBL/GenBank/DDBJ whole genome shotgun (WGS) entry which is preliminary data.</text>
</comment>